<sequence>MLSSAPASLPCSSSQPKRWHIWDAQDQSLRGVVTEHLGPVATSLRRWLRLHRCPTTWHFCETPDESLVFTFSLRWGWRRGIVRDALHCPIGHISLRRPPSVWLTFPHSQPAPWIVQTSSSGWEMEIVWPQEPQRKLTVTALSGGDNLSPRDCVTVRIPSELDDEPFIKMLLLATAVLQLHNNIGRNTPRTLSGVPSC</sequence>
<dbReference type="AlphaFoldDB" id="A0A7V8VBR2"/>
<comment type="caution">
    <text evidence="1">The sequence shown here is derived from an EMBL/GenBank/DDBJ whole genome shotgun (WGS) entry which is preliminary data.</text>
</comment>
<keyword evidence="2" id="KW-1185">Reference proteome</keyword>
<evidence type="ECO:0000313" key="2">
    <source>
        <dbReference type="Proteomes" id="UP000542342"/>
    </source>
</evidence>
<accession>A0A7V8VBR2</accession>
<organism evidence="1 2">
    <name type="scientific">Thermogemmata fonticola</name>
    <dbReference type="NCBI Taxonomy" id="2755323"/>
    <lineage>
        <taxon>Bacteria</taxon>
        <taxon>Pseudomonadati</taxon>
        <taxon>Planctomycetota</taxon>
        <taxon>Planctomycetia</taxon>
        <taxon>Gemmatales</taxon>
        <taxon>Gemmataceae</taxon>
        <taxon>Thermogemmata</taxon>
    </lineage>
</organism>
<name>A0A7V8VBR2_9BACT</name>
<evidence type="ECO:0000313" key="1">
    <source>
        <dbReference type="EMBL" id="MBA2225110.1"/>
    </source>
</evidence>
<dbReference type="Proteomes" id="UP000542342">
    <property type="component" value="Unassembled WGS sequence"/>
</dbReference>
<dbReference type="RefSeq" id="WP_194536505.1">
    <property type="nucleotide sequence ID" value="NZ_JACEFB010000001.1"/>
</dbReference>
<proteinExistence type="predicted"/>
<protein>
    <submittedName>
        <fullName evidence="1">Uncharacterized protein</fullName>
    </submittedName>
</protein>
<dbReference type="EMBL" id="JACEFB010000001">
    <property type="protein sequence ID" value="MBA2225110.1"/>
    <property type="molecule type" value="Genomic_DNA"/>
</dbReference>
<reference evidence="1 2" key="1">
    <citation type="submission" date="2020-07" db="EMBL/GenBank/DDBJ databases">
        <title>Thermogemmata thermophila gen. nov., sp. nov., a novel moderate thermophilic planctomycete from a Kamchatka hot spring.</title>
        <authorList>
            <person name="Elcheninov A.G."/>
            <person name="Podosokorskaya O.A."/>
            <person name="Kovaleva O.L."/>
            <person name="Novikov A."/>
            <person name="Bonch-Osmolovskaya E.A."/>
            <person name="Toshchakov S.V."/>
            <person name="Kublanov I.V."/>
        </authorList>
    </citation>
    <scope>NUCLEOTIDE SEQUENCE [LARGE SCALE GENOMIC DNA]</scope>
    <source>
        <strain evidence="1 2">2918</strain>
    </source>
</reference>
<gene>
    <name evidence="1" type="ORF">H0921_02925</name>
</gene>